<dbReference type="InterPro" id="IPR038143">
    <property type="entry name" value="NigD-like_C_dom_sf"/>
</dbReference>
<dbReference type="Gene3D" id="2.60.40.2370">
    <property type="entry name" value="NigD-like, C-terminal beta sandwich domain"/>
    <property type="match status" value="1"/>
</dbReference>
<dbReference type="InterPro" id="IPR035376">
    <property type="entry name" value="NigD_C"/>
</dbReference>
<dbReference type="Pfam" id="PF12667">
    <property type="entry name" value="NigD_N"/>
    <property type="match status" value="1"/>
</dbReference>
<feature type="region of interest" description="Disordered" evidence="1">
    <location>
        <begin position="234"/>
        <end position="255"/>
    </location>
</feature>
<organism evidence="4 5">
    <name type="scientific">Candidatus Cryptobacteroides excrementavium</name>
    <dbReference type="NCBI Taxonomy" id="2840759"/>
    <lineage>
        <taxon>Bacteria</taxon>
        <taxon>Pseudomonadati</taxon>
        <taxon>Bacteroidota</taxon>
        <taxon>Bacteroidia</taxon>
        <taxon>Bacteroidales</taxon>
        <taxon>Candidatus Cryptobacteroides</taxon>
    </lineage>
</organism>
<proteinExistence type="predicted"/>
<dbReference type="InterPro" id="IPR038179">
    <property type="entry name" value="NigD-like_N_sf"/>
</dbReference>
<dbReference type="Proteomes" id="UP000823750">
    <property type="component" value="Unassembled WGS sequence"/>
</dbReference>
<comment type="caution">
    <text evidence="4">The sequence shown here is derived from an EMBL/GenBank/DDBJ whole genome shotgun (WGS) entry which is preliminary data.</text>
</comment>
<protein>
    <submittedName>
        <fullName evidence="4">NigD-like N-terminal domain-containing protein</fullName>
    </submittedName>
</protein>
<name>A0A9D9J1U1_9BACT</name>
<dbReference type="Pfam" id="PF17415">
    <property type="entry name" value="NigD_C"/>
    <property type="match status" value="1"/>
</dbReference>
<gene>
    <name evidence="4" type="ORF">IAB78_01195</name>
</gene>
<dbReference type="EMBL" id="JADILX010000022">
    <property type="protein sequence ID" value="MBO8485026.1"/>
    <property type="molecule type" value="Genomic_DNA"/>
</dbReference>
<evidence type="ECO:0000259" key="2">
    <source>
        <dbReference type="Pfam" id="PF12667"/>
    </source>
</evidence>
<dbReference type="PROSITE" id="PS51257">
    <property type="entry name" value="PROKAR_LIPOPROTEIN"/>
    <property type="match status" value="1"/>
</dbReference>
<reference evidence="4" key="1">
    <citation type="submission" date="2020-10" db="EMBL/GenBank/DDBJ databases">
        <authorList>
            <person name="Gilroy R."/>
        </authorList>
    </citation>
    <scope>NUCLEOTIDE SEQUENCE</scope>
    <source>
        <strain evidence="4">B2-16538</strain>
    </source>
</reference>
<dbReference type="Gene3D" id="2.40.50.500">
    <property type="entry name" value="NigD-like N-terminal OB domain"/>
    <property type="match status" value="1"/>
</dbReference>
<dbReference type="AlphaFoldDB" id="A0A9D9J1U1"/>
<evidence type="ECO:0000259" key="3">
    <source>
        <dbReference type="Pfam" id="PF17415"/>
    </source>
</evidence>
<feature type="domain" description="NigD-like C-terminal" evidence="3">
    <location>
        <begin position="122"/>
        <end position="229"/>
    </location>
</feature>
<feature type="domain" description="NigD-like N-terminal OB" evidence="2">
    <location>
        <begin position="44"/>
        <end position="107"/>
    </location>
</feature>
<evidence type="ECO:0000313" key="4">
    <source>
        <dbReference type="EMBL" id="MBO8485026.1"/>
    </source>
</evidence>
<reference evidence="4" key="2">
    <citation type="journal article" date="2021" name="PeerJ">
        <title>Extensive microbial diversity within the chicken gut microbiome revealed by metagenomics and culture.</title>
        <authorList>
            <person name="Gilroy R."/>
            <person name="Ravi A."/>
            <person name="Getino M."/>
            <person name="Pursley I."/>
            <person name="Horton D.L."/>
            <person name="Alikhan N.F."/>
            <person name="Baker D."/>
            <person name="Gharbi K."/>
            <person name="Hall N."/>
            <person name="Watson M."/>
            <person name="Adriaenssens E.M."/>
            <person name="Foster-Nyarko E."/>
            <person name="Jarju S."/>
            <person name="Secka A."/>
            <person name="Antonio M."/>
            <person name="Oren A."/>
            <person name="Chaudhuri R.R."/>
            <person name="La Ragione R."/>
            <person name="Hildebrand F."/>
            <person name="Pallen M.J."/>
        </authorList>
    </citation>
    <scope>NUCLEOTIDE SEQUENCE</scope>
    <source>
        <strain evidence="4">B2-16538</strain>
    </source>
</reference>
<dbReference type="InterPro" id="IPR024299">
    <property type="entry name" value="NigD-like_OB_dom"/>
</dbReference>
<accession>A0A9D9J1U1</accession>
<evidence type="ECO:0000256" key="1">
    <source>
        <dbReference type="SAM" id="MobiDB-lite"/>
    </source>
</evidence>
<evidence type="ECO:0000313" key="5">
    <source>
        <dbReference type="Proteomes" id="UP000823750"/>
    </source>
</evidence>
<sequence>MDNIRKSFRKIFLTAMSAASVISVQSCLDDNNGYDMSLYYPDAIVTVKPLDDGGFYMQLDEQTTLTAVNMDESPYDEPTRAFVNFSYADVESGDYDRAVTVNWFRDILTKDMVQVPEDVTDLDAEYGSDPVEIMKSWMTAIEDGYFTIHFQTLTSGTGKQHKVNLVQPDPDDPYVLEFRHDADGDNSGVWAWGVAAFRLSAFGFVPGEEVSFTLKWNAYGKEKTHVFKYTPGDAVASQDGTGESEMPGTSALVLG</sequence>